<evidence type="ECO:0000256" key="7">
    <source>
        <dbReference type="ARBA" id="ARBA00023163"/>
    </source>
</evidence>
<feature type="domain" description="Arginine repressor DNA-binding" evidence="9">
    <location>
        <begin position="5"/>
        <end position="69"/>
    </location>
</feature>
<keyword evidence="5 8" id="KW-0805">Transcription regulation</keyword>
<evidence type="ECO:0000256" key="8">
    <source>
        <dbReference type="HAMAP-Rule" id="MF_00173"/>
    </source>
</evidence>
<evidence type="ECO:0000256" key="1">
    <source>
        <dbReference type="ARBA" id="ARBA00004496"/>
    </source>
</evidence>
<evidence type="ECO:0000256" key="6">
    <source>
        <dbReference type="ARBA" id="ARBA00023125"/>
    </source>
</evidence>
<dbReference type="InterPro" id="IPR001669">
    <property type="entry name" value="Arg_repress"/>
</dbReference>
<dbReference type="PANTHER" id="PTHR34471">
    <property type="entry name" value="ARGININE REPRESSOR"/>
    <property type="match status" value="1"/>
</dbReference>
<dbReference type="AlphaFoldDB" id="A0A261ET92"/>
<dbReference type="OrthoDB" id="7060358at2"/>
<dbReference type="GO" id="GO:0003700">
    <property type="term" value="F:DNA-binding transcription factor activity"/>
    <property type="evidence" value="ECO:0007669"/>
    <property type="project" value="UniProtKB-UniRule"/>
</dbReference>
<comment type="function">
    <text evidence="8">Regulates arginine biosynthesis genes.</text>
</comment>
<keyword evidence="6 8" id="KW-0238">DNA-binding</keyword>
<dbReference type="Pfam" id="PF02863">
    <property type="entry name" value="Arg_repressor_C"/>
    <property type="match status" value="1"/>
</dbReference>
<gene>
    <name evidence="8" type="primary">argR</name>
    <name evidence="11" type="ORF">BOCO_0594</name>
</gene>
<dbReference type="PANTHER" id="PTHR34471:SF1">
    <property type="entry name" value="ARGININE REPRESSOR"/>
    <property type="match status" value="1"/>
</dbReference>
<dbReference type="GO" id="GO:0051259">
    <property type="term" value="P:protein complex oligomerization"/>
    <property type="evidence" value="ECO:0007669"/>
    <property type="project" value="InterPro"/>
</dbReference>
<dbReference type="GO" id="GO:1900079">
    <property type="term" value="P:regulation of arginine biosynthetic process"/>
    <property type="evidence" value="ECO:0007669"/>
    <property type="project" value="UniProtKB-UniRule"/>
</dbReference>
<evidence type="ECO:0000313" key="11">
    <source>
        <dbReference type="EMBL" id="OZG50077.1"/>
    </source>
</evidence>
<comment type="subcellular location">
    <subcellularLocation>
        <location evidence="1 8">Cytoplasm</location>
    </subcellularLocation>
</comment>
<dbReference type="RefSeq" id="WP_094722612.1">
    <property type="nucleotide sequence ID" value="NZ_MWWS01000004.1"/>
</dbReference>
<evidence type="ECO:0000256" key="2">
    <source>
        <dbReference type="ARBA" id="ARBA00008316"/>
    </source>
</evidence>
<dbReference type="HAMAP" id="MF_00173">
    <property type="entry name" value="Arg_repressor"/>
    <property type="match status" value="1"/>
</dbReference>
<dbReference type="InterPro" id="IPR036251">
    <property type="entry name" value="Arg_repress_C_sf"/>
</dbReference>
<evidence type="ECO:0000256" key="3">
    <source>
        <dbReference type="ARBA" id="ARBA00022490"/>
    </source>
</evidence>
<dbReference type="GO" id="GO:0034618">
    <property type="term" value="F:arginine binding"/>
    <property type="evidence" value="ECO:0007669"/>
    <property type="project" value="InterPro"/>
</dbReference>
<dbReference type="Gene3D" id="1.10.10.10">
    <property type="entry name" value="Winged helix-like DNA-binding domain superfamily/Winged helix DNA-binding domain"/>
    <property type="match status" value="1"/>
</dbReference>
<organism evidence="11 12">
    <name type="scientific">Bombiscardovia coagulans</name>
    <dbReference type="NCBI Taxonomy" id="686666"/>
    <lineage>
        <taxon>Bacteria</taxon>
        <taxon>Bacillati</taxon>
        <taxon>Actinomycetota</taxon>
        <taxon>Actinomycetes</taxon>
        <taxon>Bifidobacteriales</taxon>
        <taxon>Bifidobacteriaceae</taxon>
        <taxon>Bombiscardovia</taxon>
    </lineage>
</organism>
<evidence type="ECO:0000259" key="9">
    <source>
        <dbReference type="Pfam" id="PF01316"/>
    </source>
</evidence>
<comment type="caution">
    <text evidence="11">The sequence shown here is derived from an EMBL/GenBank/DDBJ whole genome shotgun (WGS) entry which is preliminary data.</text>
</comment>
<dbReference type="InterPro" id="IPR036388">
    <property type="entry name" value="WH-like_DNA-bd_sf"/>
</dbReference>
<evidence type="ECO:0000256" key="4">
    <source>
        <dbReference type="ARBA" id="ARBA00022491"/>
    </source>
</evidence>
<dbReference type="SUPFAM" id="SSF46785">
    <property type="entry name" value="Winged helix' DNA-binding domain"/>
    <property type="match status" value="1"/>
</dbReference>
<evidence type="ECO:0000259" key="10">
    <source>
        <dbReference type="Pfam" id="PF02863"/>
    </source>
</evidence>
<dbReference type="SUPFAM" id="SSF55252">
    <property type="entry name" value="C-terminal domain of arginine repressor"/>
    <property type="match status" value="1"/>
</dbReference>
<accession>A0A261ET92</accession>
<keyword evidence="7 8" id="KW-0804">Transcription</keyword>
<evidence type="ECO:0000256" key="5">
    <source>
        <dbReference type="ARBA" id="ARBA00023015"/>
    </source>
</evidence>
<dbReference type="InterPro" id="IPR020900">
    <property type="entry name" value="Arg_repress_DNA-bd"/>
</dbReference>
<keyword evidence="3 8" id="KW-0963">Cytoplasm</keyword>
<evidence type="ECO:0000313" key="12">
    <source>
        <dbReference type="Proteomes" id="UP000216004"/>
    </source>
</evidence>
<dbReference type="Proteomes" id="UP000216004">
    <property type="component" value="Unassembled WGS sequence"/>
</dbReference>
<keyword evidence="8" id="KW-0055">Arginine biosynthesis</keyword>
<keyword evidence="4 8" id="KW-0678">Repressor</keyword>
<sequence length="181" mass="19785">MRPSNKAARLDAIRQSIREHKVSSQLQLSELLIQQGINVTQATLSRDLDELHATKVRFPDGIMAYWIPDISNQSILEMTTMTMTHAEESAKADQYLAKVLTGLITSVKRANNLLVVRTLSGAAQFAASALDRQPISGIMGTIAGDDTVLIVSPSDDQAADRARWLLDITSGDVAQQERLEA</sequence>
<dbReference type="Pfam" id="PF01316">
    <property type="entry name" value="Arg_repressor"/>
    <property type="match status" value="1"/>
</dbReference>
<dbReference type="UniPathway" id="UPA00068"/>
<keyword evidence="12" id="KW-1185">Reference proteome</keyword>
<proteinExistence type="inferred from homology"/>
<reference evidence="11 12" key="1">
    <citation type="journal article" date="2017" name="BMC Genomics">
        <title>Comparative genomic and phylogenomic analyses of the Bifidobacteriaceae family.</title>
        <authorList>
            <person name="Lugli G.A."/>
            <person name="Milani C."/>
            <person name="Turroni F."/>
            <person name="Duranti S."/>
            <person name="Mancabelli L."/>
            <person name="Mangifesta M."/>
            <person name="Ferrario C."/>
            <person name="Modesto M."/>
            <person name="Mattarelli P."/>
            <person name="Jiri K."/>
            <person name="van Sinderen D."/>
            <person name="Ventura M."/>
        </authorList>
    </citation>
    <scope>NUCLEOTIDE SEQUENCE [LARGE SCALE GENOMIC DNA]</scope>
    <source>
        <strain evidence="11 12">DSM 22924</strain>
    </source>
</reference>
<dbReference type="InterPro" id="IPR020899">
    <property type="entry name" value="Arg_repress_C"/>
</dbReference>
<dbReference type="GO" id="GO:0003677">
    <property type="term" value="F:DNA binding"/>
    <property type="evidence" value="ECO:0007669"/>
    <property type="project" value="UniProtKB-KW"/>
</dbReference>
<comment type="pathway">
    <text evidence="8">Amino-acid biosynthesis; L-arginine biosynthesis [regulation].</text>
</comment>
<dbReference type="Gene3D" id="3.30.1360.40">
    <property type="match status" value="1"/>
</dbReference>
<protein>
    <recommendedName>
        <fullName evidence="8">Arginine repressor</fullName>
    </recommendedName>
</protein>
<dbReference type="EMBL" id="MWWS01000004">
    <property type="protein sequence ID" value="OZG50077.1"/>
    <property type="molecule type" value="Genomic_DNA"/>
</dbReference>
<comment type="similarity">
    <text evidence="2 8">Belongs to the ArgR family.</text>
</comment>
<dbReference type="PRINTS" id="PR01467">
    <property type="entry name" value="ARGREPRESSOR"/>
</dbReference>
<dbReference type="GO" id="GO:0006526">
    <property type="term" value="P:L-arginine biosynthetic process"/>
    <property type="evidence" value="ECO:0007669"/>
    <property type="project" value="UniProtKB-UniPathway"/>
</dbReference>
<dbReference type="GO" id="GO:0005737">
    <property type="term" value="C:cytoplasm"/>
    <property type="evidence" value="ECO:0007669"/>
    <property type="project" value="UniProtKB-SubCell"/>
</dbReference>
<keyword evidence="8" id="KW-0028">Amino-acid biosynthesis</keyword>
<feature type="domain" description="Arginine repressor C-terminal" evidence="10">
    <location>
        <begin position="103"/>
        <end position="165"/>
    </location>
</feature>
<name>A0A261ET92_9BIFI</name>
<dbReference type="InterPro" id="IPR036390">
    <property type="entry name" value="WH_DNA-bd_sf"/>
</dbReference>